<protein>
    <submittedName>
        <fullName evidence="1">Uncharacterized protein</fullName>
    </submittedName>
</protein>
<gene>
    <name evidence="1" type="ORF">B5F15_13420</name>
</gene>
<evidence type="ECO:0000313" key="2">
    <source>
        <dbReference type="Proteomes" id="UP000195326"/>
    </source>
</evidence>
<comment type="caution">
    <text evidence="1">The sequence shown here is derived from an EMBL/GenBank/DDBJ whole genome shotgun (WGS) entry which is preliminary data.</text>
</comment>
<sequence>MQSLLIPVTEVMQLLGIHSRIKWYKKLEQHDIQIIKDENLEYLQIEDAQFLQQLQQQYETFSNVIKQCDPSLTVAEQTRAVKFLRLVGLLVRSEDLPFTDQIRVDFSRAPHLETLQAVALYRSLGGPETEQGVTVQQLARRLHIQLDDIACDLYHGRVADDNLIRIGKFQYFTLEYAERCEFYYKTWVSLDATLSDKPYPPEQIVRKLQRTCTCEYLDTYYIGSKPGWYGLCREREKVKKVIDECVRAVALEQGDFPKTIFDGIAYMEADICVKQLNFPTGGSLENKQLYRAWQAFLYKNEKQLKLRKQNQALYLPVERTEMQNTMLTLFFELYGRSEEEVHACMIKKLKVQMPVALSLLEEKNANLKIQNGVMVQLYLHVKHDLPGCSQKEIDHITKAFQTAPLVDGECFSWMLEQAYQRYSCRFRNLPKFKHSVRSKVSHVKQAYSMEQYATMAYCLFHSKYIKQQDMIQKACKNAMMAEAWLYLSLHWICALRSSDLQKIPILPLPEDAETLLQQIRTNSLSDTFYERIIDKLEFQIRMHPWKPQKTHKYNVPDVKIFFPQSLKVQFEIMYLLVLIHRELEHRQNKELFRLPQTELLLKFLGKRFVDQLEKGRFSSRSANKAFLQGIQTHAEQDPSIRMTGYMMASLARSHKGSENELAPITEVYLRDANFTGQTAEYFAKIMFDRGVLSFIPDLLLKIVYGPSYENLLPIDQTQFIQSIDISPSQIEELMITNLQVMQQARLDVMELLKKKSQSEIMEGLIRIAQGQAASKSDYSYCLCRALGQKCDHVTCISCPYEIQTRTGIYMLTQQYRYMMKQYREADQTNKTREAARYRKMIEHIIPVLASAASYLQQKNPESSLLVWMKEEIKSC</sequence>
<name>A0A1Y4LHC6_9FIRM</name>
<accession>A0A1Y4LHC6</accession>
<evidence type="ECO:0000313" key="1">
    <source>
        <dbReference type="EMBL" id="OUP56078.1"/>
    </source>
</evidence>
<dbReference type="EMBL" id="NFKL01000021">
    <property type="protein sequence ID" value="OUP56078.1"/>
    <property type="molecule type" value="Genomic_DNA"/>
</dbReference>
<dbReference type="RefSeq" id="WP_087415655.1">
    <property type="nucleotide sequence ID" value="NZ_NFKL01000021.1"/>
</dbReference>
<dbReference type="AlphaFoldDB" id="A0A1Y4LHC6"/>
<organism evidence="1 2">
    <name type="scientific">Butyricicoccus pullicaecorum</name>
    <dbReference type="NCBI Taxonomy" id="501571"/>
    <lineage>
        <taxon>Bacteria</taxon>
        <taxon>Bacillati</taxon>
        <taxon>Bacillota</taxon>
        <taxon>Clostridia</taxon>
        <taxon>Eubacteriales</taxon>
        <taxon>Butyricicoccaceae</taxon>
        <taxon>Butyricicoccus</taxon>
    </lineage>
</organism>
<dbReference type="Proteomes" id="UP000195326">
    <property type="component" value="Unassembled WGS sequence"/>
</dbReference>
<proteinExistence type="predicted"/>
<reference evidence="2" key="1">
    <citation type="submission" date="2017-04" db="EMBL/GenBank/DDBJ databases">
        <title>Function of individual gut microbiota members based on whole genome sequencing of pure cultures obtained from chicken caecum.</title>
        <authorList>
            <person name="Medvecky M."/>
            <person name="Cejkova D."/>
            <person name="Polansky O."/>
            <person name="Karasova D."/>
            <person name="Kubasova T."/>
            <person name="Cizek A."/>
            <person name="Rychlik I."/>
        </authorList>
    </citation>
    <scope>NUCLEOTIDE SEQUENCE [LARGE SCALE GENOMIC DNA]</scope>
    <source>
        <strain evidence="2">An179</strain>
    </source>
</reference>